<dbReference type="SUPFAM" id="SSF47413">
    <property type="entry name" value="lambda repressor-like DNA-binding domains"/>
    <property type="match status" value="1"/>
</dbReference>
<comment type="caution">
    <text evidence="3">The sequence shown here is derived from an EMBL/GenBank/DDBJ whole genome shotgun (WGS) entry which is preliminary data.</text>
</comment>
<dbReference type="InterPro" id="IPR050807">
    <property type="entry name" value="TransReg_Diox_bact_type"/>
</dbReference>
<accession>A0A644T7K6</accession>
<dbReference type="AlphaFoldDB" id="A0A644T7K6"/>
<protein>
    <recommendedName>
        <fullName evidence="2">HTH cro/C1-type domain-containing protein</fullName>
    </recommendedName>
</protein>
<keyword evidence="1" id="KW-0238">DNA-binding</keyword>
<dbReference type="GO" id="GO:0003700">
    <property type="term" value="F:DNA-binding transcription factor activity"/>
    <property type="evidence" value="ECO:0007669"/>
    <property type="project" value="TreeGrafter"/>
</dbReference>
<evidence type="ECO:0000313" key="3">
    <source>
        <dbReference type="EMBL" id="MPL62898.1"/>
    </source>
</evidence>
<dbReference type="GO" id="GO:0005829">
    <property type="term" value="C:cytosol"/>
    <property type="evidence" value="ECO:0007669"/>
    <property type="project" value="TreeGrafter"/>
</dbReference>
<dbReference type="CDD" id="cd02209">
    <property type="entry name" value="cupin_XRE_C"/>
    <property type="match status" value="1"/>
</dbReference>
<dbReference type="InterPro" id="IPR011051">
    <property type="entry name" value="RmlC_Cupin_sf"/>
</dbReference>
<dbReference type="Gene3D" id="1.10.260.40">
    <property type="entry name" value="lambda repressor-like DNA-binding domains"/>
    <property type="match status" value="1"/>
</dbReference>
<gene>
    <name evidence="3" type="ORF">SDC9_08518</name>
</gene>
<dbReference type="InterPro" id="IPR010982">
    <property type="entry name" value="Lambda_DNA-bd_dom_sf"/>
</dbReference>
<organism evidence="3">
    <name type="scientific">bioreactor metagenome</name>
    <dbReference type="NCBI Taxonomy" id="1076179"/>
    <lineage>
        <taxon>unclassified sequences</taxon>
        <taxon>metagenomes</taxon>
        <taxon>ecological metagenomes</taxon>
    </lineage>
</organism>
<dbReference type="PANTHER" id="PTHR46797:SF19">
    <property type="entry name" value="BLL2473 PROTEIN"/>
    <property type="match status" value="1"/>
</dbReference>
<feature type="domain" description="HTH cro/C1-type" evidence="2">
    <location>
        <begin position="15"/>
        <end position="69"/>
    </location>
</feature>
<dbReference type="PROSITE" id="PS50943">
    <property type="entry name" value="HTH_CROC1"/>
    <property type="match status" value="1"/>
</dbReference>
<dbReference type="PANTHER" id="PTHR46797">
    <property type="entry name" value="HTH-TYPE TRANSCRIPTIONAL REGULATOR"/>
    <property type="match status" value="1"/>
</dbReference>
<evidence type="ECO:0000259" key="2">
    <source>
        <dbReference type="PROSITE" id="PS50943"/>
    </source>
</evidence>
<dbReference type="GO" id="GO:0003677">
    <property type="term" value="F:DNA binding"/>
    <property type="evidence" value="ECO:0007669"/>
    <property type="project" value="UniProtKB-KW"/>
</dbReference>
<reference evidence="3" key="1">
    <citation type="submission" date="2019-08" db="EMBL/GenBank/DDBJ databases">
        <authorList>
            <person name="Kucharzyk K."/>
            <person name="Murdoch R.W."/>
            <person name="Higgins S."/>
            <person name="Loffler F."/>
        </authorList>
    </citation>
    <scope>NUCLEOTIDE SEQUENCE</scope>
</reference>
<name>A0A644T7K6_9ZZZZ</name>
<dbReference type="InterPro" id="IPR001387">
    <property type="entry name" value="Cro/C1-type_HTH"/>
</dbReference>
<proteinExistence type="predicted"/>
<dbReference type="SMART" id="SM00530">
    <property type="entry name" value="HTH_XRE"/>
    <property type="match status" value="1"/>
</dbReference>
<dbReference type="EMBL" id="VSSQ01000019">
    <property type="protein sequence ID" value="MPL62898.1"/>
    <property type="molecule type" value="Genomic_DNA"/>
</dbReference>
<dbReference type="CDD" id="cd00093">
    <property type="entry name" value="HTH_XRE"/>
    <property type="match status" value="1"/>
</dbReference>
<dbReference type="Gene3D" id="2.60.120.10">
    <property type="entry name" value="Jelly Rolls"/>
    <property type="match status" value="1"/>
</dbReference>
<evidence type="ECO:0000256" key="1">
    <source>
        <dbReference type="ARBA" id="ARBA00023125"/>
    </source>
</evidence>
<dbReference type="Pfam" id="PF07883">
    <property type="entry name" value="Cupin_2"/>
    <property type="match status" value="1"/>
</dbReference>
<dbReference type="SUPFAM" id="SSF51182">
    <property type="entry name" value="RmlC-like cupins"/>
    <property type="match status" value="1"/>
</dbReference>
<sequence>MFILNDIVKDIGSRVKELRNLSDISIDDITTGLDINKEEYLKYEAGEKDIPVSVLYEISQLLKVDMGLLVSGEETRMHIFNITRNGKGIPTERREGYQCENLADKFIHKKLETLTVTVEPNNEKPSMNHHPGQEFNYVLEGSLMLYIHNRGIVLNKGDSIFFDSNYEHAMKALNNKPAKFLAVIVQ</sequence>
<dbReference type="InterPro" id="IPR014710">
    <property type="entry name" value="RmlC-like_jellyroll"/>
</dbReference>
<dbReference type="InterPro" id="IPR013096">
    <property type="entry name" value="Cupin_2"/>
</dbReference>